<reference evidence="2" key="1">
    <citation type="submission" date="2021-06" db="EMBL/GenBank/DDBJ databases">
        <authorList>
            <person name="Kallberg Y."/>
            <person name="Tangrot J."/>
            <person name="Rosling A."/>
        </authorList>
    </citation>
    <scope>NUCLEOTIDE SEQUENCE</scope>
    <source>
        <strain evidence="2">AZ414A</strain>
    </source>
</reference>
<accession>A0A9N9CHN5</accession>
<dbReference type="OrthoDB" id="2441855at2759"/>
<proteinExistence type="predicted"/>
<organism evidence="2 3">
    <name type="scientific">Diversispora eburnea</name>
    <dbReference type="NCBI Taxonomy" id="1213867"/>
    <lineage>
        <taxon>Eukaryota</taxon>
        <taxon>Fungi</taxon>
        <taxon>Fungi incertae sedis</taxon>
        <taxon>Mucoromycota</taxon>
        <taxon>Glomeromycotina</taxon>
        <taxon>Glomeromycetes</taxon>
        <taxon>Diversisporales</taxon>
        <taxon>Diversisporaceae</taxon>
        <taxon>Diversispora</taxon>
    </lineage>
</organism>
<evidence type="ECO:0000313" key="3">
    <source>
        <dbReference type="Proteomes" id="UP000789706"/>
    </source>
</evidence>
<feature type="region of interest" description="Disordered" evidence="1">
    <location>
        <begin position="197"/>
        <end position="218"/>
    </location>
</feature>
<dbReference type="Proteomes" id="UP000789706">
    <property type="component" value="Unassembled WGS sequence"/>
</dbReference>
<protein>
    <submittedName>
        <fullName evidence="2">3456_t:CDS:1</fullName>
    </submittedName>
</protein>
<evidence type="ECO:0000313" key="2">
    <source>
        <dbReference type="EMBL" id="CAG8601991.1"/>
    </source>
</evidence>
<dbReference type="EMBL" id="CAJVPK010001911">
    <property type="protein sequence ID" value="CAG8601991.1"/>
    <property type="molecule type" value="Genomic_DNA"/>
</dbReference>
<name>A0A9N9CHN5_9GLOM</name>
<dbReference type="AlphaFoldDB" id="A0A9N9CHN5"/>
<keyword evidence="3" id="KW-1185">Reference proteome</keyword>
<comment type="caution">
    <text evidence="2">The sequence shown here is derived from an EMBL/GenBank/DDBJ whole genome shotgun (WGS) entry which is preliminary data.</text>
</comment>
<gene>
    <name evidence="2" type="ORF">DEBURN_LOCUS9567</name>
</gene>
<evidence type="ECO:0000256" key="1">
    <source>
        <dbReference type="SAM" id="MobiDB-lite"/>
    </source>
</evidence>
<sequence length="613" mass="71274">MAENLDSDRKQHLISLQDIDKMRNLWKELKILVDEDLIRFETDEPPDWKVHAIRNIGNIKDRLQKANTSVHEHLLEEIQDVDINDLTYDDPLANGIVDLESSQYQLVDDDYDVLVGEKGGIRNLRKEMTRHKHWVEGENDRAQIATNITDILLQETKRNICKIFKSSENALVDVVERLIEASIYQMPIDFDIEVTRNERQSDASKKRKNRQVPGSRGNMPDLMIRAFFKQKWNEIAYVESGKWLSTGTKPITIIIKEKNIHIAKLDDDIPPSRSLNSKPDYKHCVTADISDNTSNSNESNNTSVSDISANASVQMCRLTPNSNDTSKQIENKPSNLSYKDQNLESFTILQPISSHSPLIQELRIEPLEEDTVKMVNVDKNFTDNQSPAIKLVYLFERICFVEFNTMRAKQDEIVSWYSYRKYKKKTGLDPWINSESSQIEKTDNYLLQDCVIKIFKFLEEKDVIIETVHKRFPFLSYTNSNTWHRDVFKYTDSEAKCPICKESLPEIQVSVLNKTHLYQPEASLHQYAIKHGMDSKNFLVITEVEKNRRTMGYFRSNLKRDIRYYHGGIKRNEDTRKYQPGVDLRHKFLTDQERLIGEELLRCSIVKSGLSTA</sequence>